<evidence type="ECO:0008006" key="6">
    <source>
        <dbReference type="Google" id="ProtNLM"/>
    </source>
</evidence>
<reference evidence="5" key="1">
    <citation type="submission" date="2020-05" db="EMBL/GenBank/DDBJ databases">
        <authorList>
            <person name="Chiriac C."/>
            <person name="Salcher M."/>
            <person name="Ghai R."/>
            <person name="Kavagutti S V."/>
        </authorList>
    </citation>
    <scope>NUCLEOTIDE SEQUENCE</scope>
</reference>
<evidence type="ECO:0000313" key="3">
    <source>
        <dbReference type="EMBL" id="CAB4192539.1"/>
    </source>
</evidence>
<evidence type="ECO:0000313" key="1">
    <source>
        <dbReference type="EMBL" id="CAB4173650.1"/>
    </source>
</evidence>
<evidence type="ECO:0000313" key="2">
    <source>
        <dbReference type="EMBL" id="CAB4189330.1"/>
    </source>
</evidence>
<dbReference type="EMBL" id="LR797183">
    <property type="protein sequence ID" value="CAB4192539.1"/>
    <property type="molecule type" value="Genomic_DNA"/>
</dbReference>
<dbReference type="EMBL" id="LR797422">
    <property type="protein sequence ID" value="CAB4215376.1"/>
    <property type="molecule type" value="Genomic_DNA"/>
</dbReference>
<dbReference type="EMBL" id="LR798462">
    <property type="protein sequence ID" value="CAB5238893.1"/>
    <property type="molecule type" value="Genomic_DNA"/>
</dbReference>
<evidence type="ECO:0000313" key="4">
    <source>
        <dbReference type="EMBL" id="CAB4215376.1"/>
    </source>
</evidence>
<protein>
    <recommendedName>
        <fullName evidence="6">Tail completion protein</fullName>
    </recommendedName>
</protein>
<accession>A0A6J7XP44</accession>
<name>A0A6J7XP44_9CAUD</name>
<evidence type="ECO:0000313" key="5">
    <source>
        <dbReference type="EMBL" id="CAB5238893.1"/>
    </source>
</evidence>
<proteinExistence type="predicted"/>
<dbReference type="EMBL" id="LR796907">
    <property type="protein sequence ID" value="CAB4173650.1"/>
    <property type="molecule type" value="Genomic_DNA"/>
</dbReference>
<dbReference type="EMBL" id="LR797137">
    <property type="protein sequence ID" value="CAB4189330.1"/>
    <property type="molecule type" value="Genomic_DNA"/>
</dbReference>
<gene>
    <name evidence="2" type="ORF">UFOVP1186_21</name>
    <name evidence="3" type="ORF">UFOVP1234_37</name>
    <name evidence="4" type="ORF">UFOVP1487_11</name>
    <name evidence="5" type="ORF">UFOVP1574_4</name>
    <name evidence="1" type="ORF">UFOVP959_3</name>
</gene>
<sequence>MASTIKDIRAALASAVGAVGTIQASPYILGNPVPPSAHVFPAGEAGDIEYDMAMGRGIDLVPFTVEVFEGSPHDQAAQTNLDLYLASSGTRSVKQALEVDKTLGGLVEDLRVVSCSGYRVVILPARGQNDPMLSAAWHVNVWLRGV</sequence>
<organism evidence="5">
    <name type="scientific">uncultured Caudovirales phage</name>
    <dbReference type="NCBI Taxonomy" id="2100421"/>
    <lineage>
        <taxon>Viruses</taxon>
        <taxon>Duplodnaviria</taxon>
        <taxon>Heunggongvirae</taxon>
        <taxon>Uroviricota</taxon>
        <taxon>Caudoviricetes</taxon>
        <taxon>Peduoviridae</taxon>
        <taxon>Maltschvirus</taxon>
        <taxon>Maltschvirus maltsch</taxon>
    </lineage>
</organism>